<accession>A0AAD2DBZ3</accession>
<proteinExistence type="predicted"/>
<comment type="caution">
    <text evidence="1">The sequence shown here is derived from an EMBL/GenBank/DDBJ whole genome shotgun (WGS) entry which is preliminary data.</text>
</comment>
<evidence type="ECO:0000313" key="2">
    <source>
        <dbReference type="Proteomes" id="UP001295684"/>
    </source>
</evidence>
<sequence>MMTTLFTPTIFLNLVRISKTSTNFVGQLYPITHFPVDTSLKRMTSSELGTESFKSRRSLKILKHLETYPIFM</sequence>
<protein>
    <submittedName>
        <fullName evidence="1">Uncharacterized protein</fullName>
    </submittedName>
</protein>
<dbReference type="EMBL" id="CAMPGE010029603">
    <property type="protein sequence ID" value="CAI2387083.1"/>
    <property type="molecule type" value="Genomic_DNA"/>
</dbReference>
<gene>
    <name evidence="1" type="ORF">ECRASSUSDP1_LOCUS28710</name>
</gene>
<name>A0AAD2DBZ3_EUPCR</name>
<dbReference type="Proteomes" id="UP001295684">
    <property type="component" value="Unassembled WGS sequence"/>
</dbReference>
<evidence type="ECO:0000313" key="1">
    <source>
        <dbReference type="EMBL" id="CAI2387083.1"/>
    </source>
</evidence>
<dbReference type="AlphaFoldDB" id="A0AAD2DBZ3"/>
<organism evidence="1 2">
    <name type="scientific">Euplotes crassus</name>
    <dbReference type="NCBI Taxonomy" id="5936"/>
    <lineage>
        <taxon>Eukaryota</taxon>
        <taxon>Sar</taxon>
        <taxon>Alveolata</taxon>
        <taxon>Ciliophora</taxon>
        <taxon>Intramacronucleata</taxon>
        <taxon>Spirotrichea</taxon>
        <taxon>Hypotrichia</taxon>
        <taxon>Euplotida</taxon>
        <taxon>Euplotidae</taxon>
        <taxon>Moneuplotes</taxon>
    </lineage>
</organism>
<reference evidence="1" key="1">
    <citation type="submission" date="2023-07" db="EMBL/GenBank/DDBJ databases">
        <authorList>
            <consortium name="AG Swart"/>
            <person name="Singh M."/>
            <person name="Singh A."/>
            <person name="Seah K."/>
            <person name="Emmerich C."/>
        </authorList>
    </citation>
    <scope>NUCLEOTIDE SEQUENCE</scope>
    <source>
        <strain evidence="1">DP1</strain>
    </source>
</reference>
<keyword evidence="2" id="KW-1185">Reference proteome</keyword>